<evidence type="ECO:0000313" key="4">
    <source>
        <dbReference type="Proteomes" id="UP000036987"/>
    </source>
</evidence>
<dbReference type="PANTHER" id="PTHR33474:SF28">
    <property type="entry name" value="OS01G0815400 PROTEIN"/>
    <property type="match status" value="1"/>
</dbReference>
<keyword evidence="2" id="KW-0732">Signal</keyword>
<sequence length="103" mass="11361">MIWDGNNQVSELTTVASNFDIRSMNPCFLLCFFLLLAGSSSTDAVPLSRTMAAWSLEGELPNTARDHQDKNVDEAVIHGRMDIEQNDYPGSGANNRHIPQTPP</sequence>
<evidence type="ECO:0000313" key="3">
    <source>
        <dbReference type="EMBL" id="KMZ62620.1"/>
    </source>
</evidence>
<gene>
    <name evidence="3" type="ORF">ZOSMA_44G00190</name>
</gene>
<dbReference type="AlphaFoldDB" id="A0A0K9P338"/>
<feature type="region of interest" description="Disordered" evidence="1">
    <location>
        <begin position="60"/>
        <end position="103"/>
    </location>
</feature>
<feature type="compositionally biased region" description="Basic and acidic residues" evidence="1">
    <location>
        <begin position="64"/>
        <end position="83"/>
    </location>
</feature>
<organism evidence="3 4">
    <name type="scientific">Zostera marina</name>
    <name type="common">Eelgrass</name>
    <dbReference type="NCBI Taxonomy" id="29655"/>
    <lineage>
        <taxon>Eukaryota</taxon>
        <taxon>Viridiplantae</taxon>
        <taxon>Streptophyta</taxon>
        <taxon>Embryophyta</taxon>
        <taxon>Tracheophyta</taxon>
        <taxon>Spermatophyta</taxon>
        <taxon>Magnoliopsida</taxon>
        <taxon>Liliopsida</taxon>
        <taxon>Zosteraceae</taxon>
        <taxon>Zostera</taxon>
    </lineage>
</organism>
<name>A0A0K9P338_ZOSMR</name>
<dbReference type="EMBL" id="LFYR01001330">
    <property type="protein sequence ID" value="KMZ62620.1"/>
    <property type="molecule type" value="Genomic_DNA"/>
</dbReference>
<evidence type="ECO:0000256" key="1">
    <source>
        <dbReference type="SAM" id="MobiDB-lite"/>
    </source>
</evidence>
<dbReference type="Proteomes" id="UP000036987">
    <property type="component" value="Unassembled WGS sequence"/>
</dbReference>
<proteinExistence type="predicted"/>
<keyword evidence="4" id="KW-1185">Reference proteome</keyword>
<reference evidence="4" key="1">
    <citation type="journal article" date="2016" name="Nature">
        <title>The genome of the seagrass Zostera marina reveals angiosperm adaptation to the sea.</title>
        <authorList>
            <person name="Olsen J.L."/>
            <person name="Rouze P."/>
            <person name="Verhelst B."/>
            <person name="Lin Y.-C."/>
            <person name="Bayer T."/>
            <person name="Collen J."/>
            <person name="Dattolo E."/>
            <person name="De Paoli E."/>
            <person name="Dittami S."/>
            <person name="Maumus F."/>
            <person name="Michel G."/>
            <person name="Kersting A."/>
            <person name="Lauritano C."/>
            <person name="Lohaus R."/>
            <person name="Toepel M."/>
            <person name="Tonon T."/>
            <person name="Vanneste K."/>
            <person name="Amirebrahimi M."/>
            <person name="Brakel J."/>
            <person name="Bostroem C."/>
            <person name="Chovatia M."/>
            <person name="Grimwood J."/>
            <person name="Jenkins J.W."/>
            <person name="Jueterbock A."/>
            <person name="Mraz A."/>
            <person name="Stam W.T."/>
            <person name="Tice H."/>
            <person name="Bornberg-Bauer E."/>
            <person name="Green P.J."/>
            <person name="Pearson G.A."/>
            <person name="Procaccini G."/>
            <person name="Duarte C.M."/>
            <person name="Schmutz J."/>
            <person name="Reusch T.B.H."/>
            <person name="Van de Peer Y."/>
        </authorList>
    </citation>
    <scope>NUCLEOTIDE SEQUENCE [LARGE SCALE GENOMIC DNA]</scope>
    <source>
        <strain evidence="4">cv. Finnish</strain>
    </source>
</reference>
<protein>
    <submittedName>
        <fullName evidence="3">Uncharacterized protein</fullName>
    </submittedName>
</protein>
<feature type="chain" id="PRO_5005527590" evidence="2">
    <location>
        <begin position="45"/>
        <end position="103"/>
    </location>
</feature>
<dbReference type="PANTHER" id="PTHR33474">
    <property type="entry name" value="TRANSMEMBRANE PROTEIN"/>
    <property type="match status" value="1"/>
</dbReference>
<comment type="caution">
    <text evidence="3">The sequence shown here is derived from an EMBL/GenBank/DDBJ whole genome shotgun (WGS) entry which is preliminary data.</text>
</comment>
<accession>A0A0K9P338</accession>
<evidence type="ECO:0000256" key="2">
    <source>
        <dbReference type="SAM" id="SignalP"/>
    </source>
</evidence>
<feature type="compositionally biased region" description="Polar residues" evidence="1">
    <location>
        <begin position="92"/>
        <end position="103"/>
    </location>
</feature>
<dbReference type="OrthoDB" id="693939at2759"/>
<feature type="signal peptide" evidence="2">
    <location>
        <begin position="1"/>
        <end position="44"/>
    </location>
</feature>